<dbReference type="GO" id="GO:0001578">
    <property type="term" value="P:microtubule bundle formation"/>
    <property type="evidence" value="ECO:0007669"/>
    <property type="project" value="TreeGrafter"/>
</dbReference>
<dbReference type="Gene3D" id="1.10.238.10">
    <property type="entry name" value="EF-hand"/>
    <property type="match status" value="2"/>
</dbReference>
<sequence length="658" mass="75787">METSQNSFLINQLQLQPTDVYSLSSEEIKIKLKRLFLYYSCIGTRNKTSTISHQKLSLLFVDAGIQGKLLHKNTIDIIVSGELKRNRSILFQNFCEILTKIAKAIFSNENQNIQSGEALYILLDKQIFPLYDSLRSSNHIEYFEQIDFSLDNDSLAIIFNSKTVLLDIYQSYFPWEIKSSESFDILCKKSERALYKFSNEYNVTPLVINRAQFLKIWQDLVEIQEVIPSLSLFMCEEMGTAFTFKRFLLFLCRCAVIGKFHDIHVKLTEKIIMLLERMELSPGFHTLQMKTNRPFNGKTTFLSSQRIADCLSTIEIADPLSKSQTITLSPKKIGSNHTEKLEKLYDQYNRGEYFGMVGITSNKFVKFIEVLGIIQSDQGSKINKEDIEIIYTLATRKISKNNTPSSAINRKISYDEGSKMSYEQFEIALELVARKHFSDLKPDQAFDLFMENYIKKFDQVSENQKTYDRIINLRASLEGEELNKIYNIWKQAIAVFVCNYSDKANLYDFNAFFKFTSDFGIFPELISKQKITHIFNALLSFELQTDTIKFEGFITLNHANTFTIGRKVFIDGLALCALESKFSNQTPFLRLQATLEKILNSNGPALSVAKSGRTRTNKFKIPSNLLQLRAKEEDDRKAKTLSISFDSAISSKPSRRYE</sequence>
<dbReference type="GO" id="GO:0046785">
    <property type="term" value="P:microtubule polymerization"/>
    <property type="evidence" value="ECO:0007669"/>
    <property type="project" value="InterPro"/>
</dbReference>
<dbReference type="InterPro" id="IPR011992">
    <property type="entry name" value="EF-hand-dom_pair"/>
</dbReference>
<keyword evidence="3" id="KW-1185">Reference proteome</keyword>
<dbReference type="GO" id="GO:0015631">
    <property type="term" value="F:tubulin binding"/>
    <property type="evidence" value="ECO:0007669"/>
    <property type="project" value="InterPro"/>
</dbReference>
<reference evidence="2" key="1">
    <citation type="submission" date="2021-09" db="EMBL/GenBank/DDBJ databases">
        <authorList>
            <consortium name="AG Swart"/>
            <person name="Singh M."/>
            <person name="Singh A."/>
            <person name="Seah K."/>
            <person name="Emmerich C."/>
        </authorList>
    </citation>
    <scope>NUCLEOTIDE SEQUENCE</scope>
    <source>
        <strain evidence="2">ATCC30299</strain>
    </source>
</reference>
<accession>A0AAU9IXN5</accession>
<protein>
    <submittedName>
        <fullName evidence="2">Uncharacterized protein</fullName>
    </submittedName>
</protein>
<dbReference type="GO" id="GO:0032273">
    <property type="term" value="P:positive regulation of protein polymerization"/>
    <property type="evidence" value="ECO:0007669"/>
    <property type="project" value="TreeGrafter"/>
</dbReference>
<name>A0AAU9IXN5_9CILI</name>
<comment type="similarity">
    <text evidence="1">Belongs to the TPPP family.</text>
</comment>
<dbReference type="AlphaFoldDB" id="A0AAU9IXN5"/>
<gene>
    <name evidence="2" type="ORF">BSTOLATCC_MIC15464</name>
</gene>
<proteinExistence type="inferred from homology"/>
<dbReference type="EMBL" id="CAJZBQ010000015">
    <property type="protein sequence ID" value="CAG9316020.1"/>
    <property type="molecule type" value="Genomic_DNA"/>
</dbReference>
<comment type="caution">
    <text evidence="2">The sequence shown here is derived from an EMBL/GenBank/DDBJ whole genome shotgun (WGS) entry which is preliminary data.</text>
</comment>
<dbReference type="Proteomes" id="UP001162131">
    <property type="component" value="Unassembled WGS sequence"/>
</dbReference>
<dbReference type="PANTHER" id="PTHR12932">
    <property type="entry name" value="P25 ALPHA-RELATED"/>
    <property type="match status" value="1"/>
</dbReference>
<evidence type="ECO:0000313" key="3">
    <source>
        <dbReference type="Proteomes" id="UP001162131"/>
    </source>
</evidence>
<evidence type="ECO:0000313" key="2">
    <source>
        <dbReference type="EMBL" id="CAG9316020.1"/>
    </source>
</evidence>
<dbReference type="InterPro" id="IPR008907">
    <property type="entry name" value="TPP/p25"/>
</dbReference>
<organism evidence="2 3">
    <name type="scientific">Blepharisma stoltei</name>
    <dbReference type="NCBI Taxonomy" id="1481888"/>
    <lineage>
        <taxon>Eukaryota</taxon>
        <taxon>Sar</taxon>
        <taxon>Alveolata</taxon>
        <taxon>Ciliophora</taxon>
        <taxon>Postciliodesmatophora</taxon>
        <taxon>Heterotrichea</taxon>
        <taxon>Heterotrichida</taxon>
        <taxon>Blepharismidae</taxon>
        <taxon>Blepharisma</taxon>
    </lineage>
</organism>
<dbReference type="SUPFAM" id="SSF47473">
    <property type="entry name" value="EF-hand"/>
    <property type="match status" value="2"/>
</dbReference>
<dbReference type="PANTHER" id="PTHR12932:SF9">
    <property type="entry name" value="TUBULIN POLYMERIZATION-PROMOTING PROTEIN HOMOLOG"/>
    <property type="match status" value="1"/>
</dbReference>
<dbReference type="GO" id="GO:0005874">
    <property type="term" value="C:microtubule"/>
    <property type="evidence" value="ECO:0007669"/>
    <property type="project" value="TreeGrafter"/>
</dbReference>
<evidence type="ECO:0000256" key="1">
    <source>
        <dbReference type="ARBA" id="ARBA00010994"/>
    </source>
</evidence>